<evidence type="ECO:0000256" key="3">
    <source>
        <dbReference type="ARBA" id="ARBA00023027"/>
    </source>
</evidence>
<name>A0ABV8H519_9BACI</name>
<dbReference type="PANTHER" id="PTHR43060">
    <property type="entry name" value="3-HYDROXYISOBUTYRATE DEHYDROGENASE-LIKE 1, MITOCHONDRIAL-RELATED"/>
    <property type="match status" value="1"/>
</dbReference>
<comment type="caution">
    <text evidence="6">The sequence shown here is derived from an EMBL/GenBank/DDBJ whole genome shotgun (WGS) entry which is preliminary data.</text>
</comment>
<evidence type="ECO:0000259" key="5">
    <source>
        <dbReference type="Pfam" id="PF14833"/>
    </source>
</evidence>
<dbReference type="EC" id="1.1.-.-" evidence="6"/>
<evidence type="ECO:0000313" key="6">
    <source>
        <dbReference type="EMBL" id="MFC4025366.1"/>
    </source>
</evidence>
<feature type="domain" description="3-hydroxyisobutyrate dehydrogenase-like NAD-binding" evidence="5">
    <location>
        <begin position="201"/>
        <end position="320"/>
    </location>
</feature>
<comment type="similarity">
    <text evidence="1">Belongs to the HIBADH-related family.</text>
</comment>
<dbReference type="Pfam" id="PF14833">
    <property type="entry name" value="NAD_binding_11"/>
    <property type="match status" value="1"/>
</dbReference>
<dbReference type="InterPro" id="IPR036291">
    <property type="entry name" value="NAD(P)-bd_dom_sf"/>
</dbReference>
<proteinExistence type="inferred from homology"/>
<dbReference type="RefSeq" id="WP_379497861.1">
    <property type="nucleotide sequence ID" value="NZ_JBHSAO010000012.1"/>
</dbReference>
<dbReference type="Pfam" id="PF03446">
    <property type="entry name" value="NAD_binding_2"/>
    <property type="match status" value="1"/>
</dbReference>
<dbReference type="InterPro" id="IPR013328">
    <property type="entry name" value="6PGD_dom2"/>
</dbReference>
<accession>A0ABV8H519</accession>
<dbReference type="PIRSF" id="PIRSF000103">
    <property type="entry name" value="HIBADH"/>
    <property type="match status" value="1"/>
</dbReference>
<dbReference type="InterPro" id="IPR015815">
    <property type="entry name" value="HIBADH-related"/>
</dbReference>
<dbReference type="InterPro" id="IPR008927">
    <property type="entry name" value="6-PGluconate_DH-like_C_sf"/>
</dbReference>
<dbReference type="Gene3D" id="3.40.50.720">
    <property type="entry name" value="NAD(P)-binding Rossmann-like Domain"/>
    <property type="match status" value="1"/>
</dbReference>
<dbReference type="Proteomes" id="UP001595772">
    <property type="component" value="Unassembled WGS sequence"/>
</dbReference>
<evidence type="ECO:0000259" key="4">
    <source>
        <dbReference type="Pfam" id="PF03446"/>
    </source>
</evidence>
<dbReference type="SUPFAM" id="SSF51735">
    <property type="entry name" value="NAD(P)-binding Rossmann-fold domains"/>
    <property type="match status" value="1"/>
</dbReference>
<keyword evidence="3" id="KW-0520">NAD</keyword>
<dbReference type="PANTHER" id="PTHR43060:SF15">
    <property type="entry name" value="3-HYDROXYISOBUTYRATE DEHYDROGENASE-LIKE 1, MITOCHONDRIAL-RELATED"/>
    <property type="match status" value="1"/>
</dbReference>
<dbReference type="EMBL" id="JBHSAO010000012">
    <property type="protein sequence ID" value="MFC4025366.1"/>
    <property type="molecule type" value="Genomic_DNA"/>
</dbReference>
<keyword evidence="7" id="KW-1185">Reference proteome</keyword>
<feature type="domain" description="6-phosphogluconate dehydrogenase NADP-binding" evidence="4">
    <location>
        <begin position="39"/>
        <end position="196"/>
    </location>
</feature>
<dbReference type="InterPro" id="IPR029154">
    <property type="entry name" value="HIBADH-like_NADP-bd"/>
</dbReference>
<dbReference type="InterPro" id="IPR006115">
    <property type="entry name" value="6PGDH_NADP-bd"/>
</dbReference>
<protein>
    <submittedName>
        <fullName evidence="6">NAD(P)-dependent oxidoreductase</fullName>
        <ecNumber evidence="6">1.1.-.-</ecNumber>
    </submittedName>
</protein>
<keyword evidence="2 6" id="KW-0560">Oxidoreductase</keyword>
<organism evidence="6 7">
    <name type="scientific">Oceanobacillus longus</name>
    <dbReference type="NCBI Taxonomy" id="930120"/>
    <lineage>
        <taxon>Bacteria</taxon>
        <taxon>Bacillati</taxon>
        <taxon>Bacillota</taxon>
        <taxon>Bacilli</taxon>
        <taxon>Bacillales</taxon>
        <taxon>Bacillaceae</taxon>
        <taxon>Oceanobacillus</taxon>
    </lineage>
</organism>
<reference evidence="7" key="1">
    <citation type="journal article" date="2019" name="Int. J. Syst. Evol. Microbiol.">
        <title>The Global Catalogue of Microorganisms (GCM) 10K type strain sequencing project: providing services to taxonomists for standard genome sequencing and annotation.</title>
        <authorList>
            <consortium name="The Broad Institute Genomics Platform"/>
            <consortium name="The Broad Institute Genome Sequencing Center for Infectious Disease"/>
            <person name="Wu L."/>
            <person name="Ma J."/>
        </authorList>
    </citation>
    <scope>NUCLEOTIDE SEQUENCE [LARGE SCALE GENOMIC DNA]</scope>
    <source>
        <strain evidence="7">IBRC-M 10703</strain>
    </source>
</reference>
<evidence type="ECO:0000256" key="2">
    <source>
        <dbReference type="ARBA" id="ARBA00023002"/>
    </source>
</evidence>
<sequence>MRNKILLRCNCRIFAVFCRITLYLKEKKENRYMLSKDTTVGFIGTGVMGKSMAGNLMNAGYAVNVYTRTKDKAQDLIDNGAKWIDTVAELASSSEVIITMVGYPSDVEEVYYGHAGILNNAQAGSFTIDMTTSKPSLAKEIYEKAKEKKISALDAPVSGGDIGAKSGKLAIMVGGEEDAYTSLLPLFEVIGENIILQGDAGAGQYTKMANQITIASNMIGVCESIMYAKKAGLNPERVLESITTGAAASFSLSKLAPRMLQGDYAPGFYVKHFIKDMTIALESAEELGLATPGLSLSLKLYKELAESGEEDSGTQALIKLFE</sequence>
<dbReference type="Gene3D" id="1.10.1040.10">
    <property type="entry name" value="N-(1-d-carboxylethyl)-l-norvaline Dehydrogenase, domain 2"/>
    <property type="match status" value="1"/>
</dbReference>
<gene>
    <name evidence="6" type="ORF">ACFOUV_16385</name>
</gene>
<evidence type="ECO:0000313" key="7">
    <source>
        <dbReference type="Proteomes" id="UP001595772"/>
    </source>
</evidence>
<dbReference type="GO" id="GO:0016491">
    <property type="term" value="F:oxidoreductase activity"/>
    <property type="evidence" value="ECO:0007669"/>
    <property type="project" value="UniProtKB-KW"/>
</dbReference>
<evidence type="ECO:0000256" key="1">
    <source>
        <dbReference type="ARBA" id="ARBA00009080"/>
    </source>
</evidence>
<dbReference type="SUPFAM" id="SSF48179">
    <property type="entry name" value="6-phosphogluconate dehydrogenase C-terminal domain-like"/>
    <property type="match status" value="1"/>
</dbReference>